<protein>
    <recommendedName>
        <fullName evidence="1">ceramidase</fullName>
        <ecNumber evidence="1">3.5.1.23</ecNumber>
    </recommendedName>
</protein>
<name>A0AAE0HZV4_9PEZI</name>
<organism evidence="4 5">
    <name type="scientific">Apodospora peruviana</name>
    <dbReference type="NCBI Taxonomy" id="516989"/>
    <lineage>
        <taxon>Eukaryota</taxon>
        <taxon>Fungi</taxon>
        <taxon>Dikarya</taxon>
        <taxon>Ascomycota</taxon>
        <taxon>Pezizomycotina</taxon>
        <taxon>Sordariomycetes</taxon>
        <taxon>Sordariomycetidae</taxon>
        <taxon>Sordariales</taxon>
        <taxon>Lasiosphaeriaceae</taxon>
        <taxon>Apodospora</taxon>
    </lineage>
</organism>
<dbReference type="PANTHER" id="PTHR28583">
    <property type="entry name" value="ACID AMIDASE"/>
    <property type="match status" value="1"/>
</dbReference>
<comment type="caution">
    <text evidence="4">The sequence shown here is derived from an EMBL/GenBank/DDBJ whole genome shotgun (WGS) entry which is preliminary data.</text>
</comment>
<proteinExistence type="predicted"/>
<feature type="domain" description="Acid ceramidase N-terminal" evidence="3">
    <location>
        <begin position="33"/>
        <end position="84"/>
    </location>
</feature>
<accession>A0AAE0HZV4</accession>
<dbReference type="GO" id="GO:0017040">
    <property type="term" value="F:N-acylsphingosine amidohydrolase activity"/>
    <property type="evidence" value="ECO:0007669"/>
    <property type="project" value="UniProtKB-EC"/>
</dbReference>
<reference evidence="4" key="1">
    <citation type="journal article" date="2023" name="Mol. Phylogenet. Evol.">
        <title>Genome-scale phylogeny and comparative genomics of the fungal order Sordariales.</title>
        <authorList>
            <person name="Hensen N."/>
            <person name="Bonometti L."/>
            <person name="Westerberg I."/>
            <person name="Brannstrom I.O."/>
            <person name="Guillou S."/>
            <person name="Cros-Aarteil S."/>
            <person name="Calhoun S."/>
            <person name="Haridas S."/>
            <person name="Kuo A."/>
            <person name="Mondo S."/>
            <person name="Pangilinan J."/>
            <person name="Riley R."/>
            <person name="LaButti K."/>
            <person name="Andreopoulos B."/>
            <person name="Lipzen A."/>
            <person name="Chen C."/>
            <person name="Yan M."/>
            <person name="Daum C."/>
            <person name="Ng V."/>
            <person name="Clum A."/>
            <person name="Steindorff A."/>
            <person name="Ohm R.A."/>
            <person name="Martin F."/>
            <person name="Silar P."/>
            <person name="Natvig D.O."/>
            <person name="Lalanne C."/>
            <person name="Gautier V."/>
            <person name="Ament-Velasquez S.L."/>
            <person name="Kruys A."/>
            <person name="Hutchinson M.I."/>
            <person name="Powell A.J."/>
            <person name="Barry K."/>
            <person name="Miller A.N."/>
            <person name="Grigoriev I.V."/>
            <person name="Debuchy R."/>
            <person name="Gladieux P."/>
            <person name="Hiltunen Thoren M."/>
            <person name="Johannesson H."/>
        </authorList>
    </citation>
    <scope>NUCLEOTIDE SEQUENCE</scope>
    <source>
        <strain evidence="4">CBS 118394</strain>
    </source>
</reference>
<feature type="compositionally biased region" description="Polar residues" evidence="2">
    <location>
        <begin position="9"/>
        <end position="31"/>
    </location>
</feature>
<dbReference type="PANTHER" id="PTHR28583:SF1">
    <property type="entry name" value="ACID CERAMIDASE"/>
    <property type="match status" value="1"/>
</dbReference>
<evidence type="ECO:0000256" key="1">
    <source>
        <dbReference type="ARBA" id="ARBA00011891"/>
    </source>
</evidence>
<feature type="region of interest" description="Disordered" evidence="2">
    <location>
        <begin position="1"/>
        <end position="35"/>
    </location>
</feature>
<dbReference type="Proteomes" id="UP001283341">
    <property type="component" value="Unassembled WGS sequence"/>
</dbReference>
<reference evidence="4" key="2">
    <citation type="submission" date="2023-06" db="EMBL/GenBank/DDBJ databases">
        <authorList>
            <consortium name="Lawrence Berkeley National Laboratory"/>
            <person name="Haridas S."/>
            <person name="Hensen N."/>
            <person name="Bonometti L."/>
            <person name="Westerberg I."/>
            <person name="Brannstrom I.O."/>
            <person name="Guillou S."/>
            <person name="Cros-Aarteil S."/>
            <person name="Calhoun S."/>
            <person name="Kuo A."/>
            <person name="Mondo S."/>
            <person name="Pangilinan J."/>
            <person name="Riley R."/>
            <person name="Labutti K."/>
            <person name="Andreopoulos B."/>
            <person name="Lipzen A."/>
            <person name="Chen C."/>
            <person name="Yanf M."/>
            <person name="Daum C."/>
            <person name="Ng V."/>
            <person name="Clum A."/>
            <person name="Steindorff A."/>
            <person name="Ohm R."/>
            <person name="Martin F."/>
            <person name="Silar P."/>
            <person name="Natvig D."/>
            <person name="Lalanne C."/>
            <person name="Gautier V."/>
            <person name="Ament-Velasquez S.L."/>
            <person name="Kruys A."/>
            <person name="Hutchinson M.I."/>
            <person name="Powell A.J."/>
            <person name="Barry K."/>
            <person name="Miller A.N."/>
            <person name="Grigoriev I.V."/>
            <person name="Debuchy R."/>
            <person name="Gladieux P."/>
            <person name="Thoren M.H."/>
            <person name="Johannesson H."/>
        </authorList>
    </citation>
    <scope>NUCLEOTIDE SEQUENCE</scope>
    <source>
        <strain evidence="4">CBS 118394</strain>
    </source>
</reference>
<sequence length="493" mass="55615">MPPPPPPQRNNETTTGITPDQPEQLQQQFPNHTPPRFTVDLSVPPEHRYDHVARHMRDSGAIEDADINALFSDLLDMITPFDFLNPLLPFCIKAFARFALRRVYTDEETAELKGIVRETNIPLFLLVAFNVLLDLLLGCTTGGVRVGSNADEGGDMVHFRTLDWGMDTLRYLVVELDFVRTKGGPVVATTVGYFGYVGVLTGVRPGLSMSLNHRATHDRSGWLGWWKSLRFRWHQVMVVFGRRPSISSTLRHYLLTPVGEVTMGQDMKIKRWKSWGGLEMEKMTGTDGTSGGEVAISQGPPGTEPENPYKRKLRKRKPASSAPSPISPPEINIEAIISFLTKSPSTAAYLIFCTPDRVYSLEMDNRAIISMQTSDEFLVTTNHDVADEGHPEHVQETAAHQTKMIGMEEIIAESTTRKAGVLKRWEDGKIRREKRRRNREGVKREDVLELLNHNDVTCELTHYAVVMEPKTGRVVWRRVYDVLEEESSEGIKG</sequence>
<dbReference type="InterPro" id="IPR029130">
    <property type="entry name" value="Acid_ceramidase_N"/>
</dbReference>
<evidence type="ECO:0000313" key="5">
    <source>
        <dbReference type="Proteomes" id="UP001283341"/>
    </source>
</evidence>
<evidence type="ECO:0000259" key="3">
    <source>
        <dbReference type="Pfam" id="PF15508"/>
    </source>
</evidence>
<dbReference type="EC" id="3.5.1.23" evidence="1"/>
<keyword evidence="5" id="KW-1185">Reference proteome</keyword>
<dbReference type="Pfam" id="PF15508">
    <property type="entry name" value="NAAA-beta"/>
    <property type="match status" value="1"/>
</dbReference>
<dbReference type="AlphaFoldDB" id="A0AAE0HZV4"/>
<feature type="region of interest" description="Disordered" evidence="2">
    <location>
        <begin position="284"/>
        <end position="327"/>
    </location>
</feature>
<dbReference type="EMBL" id="JAUEDM010000005">
    <property type="protein sequence ID" value="KAK3315915.1"/>
    <property type="molecule type" value="Genomic_DNA"/>
</dbReference>
<evidence type="ECO:0000313" key="4">
    <source>
        <dbReference type="EMBL" id="KAK3315915.1"/>
    </source>
</evidence>
<evidence type="ECO:0000256" key="2">
    <source>
        <dbReference type="SAM" id="MobiDB-lite"/>
    </source>
</evidence>
<gene>
    <name evidence="4" type="ORF">B0H66DRAFT_559965</name>
</gene>